<sequence>MSAGQPWSQADRPTNHLEPERAPSGTLPPPRQAHEVAESSDDDCTFKDDNSNMDDSEGSQDWTESRGKKRRRKSGGSGTSGTTSRRQLEEGFTVLFAPTNSDLVASLSPSKLTQYVDCAAPGAVKEVRVNRARNLIAVEAKTPKLKEVLLNLKELCTTPVRAFLPSPPNTCLGLIRDVELGLSDDDILNQIRAPVKIWGVRRLGEKSKLVKIVFLGKTRPDSLFYGLVRTPVLPFKVKALQCRRCFHYGHIAAVCNRPQACARCGGSHDGMCESSVPKCINCRQSHEASSPSCPTRRREVAISRYRSENNATFREAREALRKSSSAKPDGKSRSVQGSNPPDENVAPDARPSPIDTHAPVVSPLTCRGTDATPGTSHSASGTTVKQTWAESVKSSKPSNGSVTQASRQGAGVSPSAGHMKAAAPVSAHPFNFTVTMIFAAVRELIRILPPASSFRKFLEAVLPLEGIVGALV</sequence>
<reference evidence="1 2" key="1">
    <citation type="journal article" date="2020" name="Cell">
        <title>Large-Scale Comparative Analyses of Tick Genomes Elucidate Their Genetic Diversity and Vector Capacities.</title>
        <authorList>
            <consortium name="Tick Genome and Microbiome Consortium (TIGMIC)"/>
            <person name="Jia N."/>
            <person name="Wang J."/>
            <person name="Shi W."/>
            <person name="Du L."/>
            <person name="Sun Y."/>
            <person name="Zhan W."/>
            <person name="Jiang J.F."/>
            <person name="Wang Q."/>
            <person name="Zhang B."/>
            <person name="Ji P."/>
            <person name="Bell-Sakyi L."/>
            <person name="Cui X.M."/>
            <person name="Yuan T.T."/>
            <person name="Jiang B.G."/>
            <person name="Yang W.F."/>
            <person name="Lam T.T."/>
            <person name="Chang Q.C."/>
            <person name="Ding S.J."/>
            <person name="Wang X.J."/>
            <person name="Zhu J.G."/>
            <person name="Ruan X.D."/>
            <person name="Zhao L."/>
            <person name="Wei J.T."/>
            <person name="Ye R.Z."/>
            <person name="Que T.C."/>
            <person name="Du C.H."/>
            <person name="Zhou Y.H."/>
            <person name="Cheng J.X."/>
            <person name="Dai P.F."/>
            <person name="Guo W.B."/>
            <person name="Han X.H."/>
            <person name="Huang E.J."/>
            <person name="Li L.F."/>
            <person name="Wei W."/>
            <person name="Gao Y.C."/>
            <person name="Liu J.Z."/>
            <person name="Shao H.Z."/>
            <person name="Wang X."/>
            <person name="Wang C.C."/>
            <person name="Yang T.C."/>
            <person name="Huo Q.B."/>
            <person name="Li W."/>
            <person name="Chen H.Y."/>
            <person name="Chen S.E."/>
            <person name="Zhou L.G."/>
            <person name="Ni X.B."/>
            <person name="Tian J.H."/>
            <person name="Sheng Y."/>
            <person name="Liu T."/>
            <person name="Pan Y.S."/>
            <person name="Xia L.Y."/>
            <person name="Li J."/>
            <person name="Zhao F."/>
            <person name="Cao W.C."/>
        </authorList>
    </citation>
    <scope>NUCLEOTIDE SEQUENCE [LARGE SCALE GENOMIC DNA]</scope>
    <source>
        <strain evidence="1">Iper-2018</strain>
    </source>
</reference>
<comment type="caution">
    <text evidence="1">The sequence shown here is derived from an EMBL/GenBank/DDBJ whole genome shotgun (WGS) entry which is preliminary data.</text>
</comment>
<proteinExistence type="predicted"/>
<organism evidence="1 2">
    <name type="scientific">Ixodes persulcatus</name>
    <name type="common">Taiga tick</name>
    <dbReference type="NCBI Taxonomy" id="34615"/>
    <lineage>
        <taxon>Eukaryota</taxon>
        <taxon>Metazoa</taxon>
        <taxon>Ecdysozoa</taxon>
        <taxon>Arthropoda</taxon>
        <taxon>Chelicerata</taxon>
        <taxon>Arachnida</taxon>
        <taxon>Acari</taxon>
        <taxon>Parasitiformes</taxon>
        <taxon>Ixodida</taxon>
        <taxon>Ixodoidea</taxon>
        <taxon>Ixodidae</taxon>
        <taxon>Ixodinae</taxon>
        <taxon>Ixodes</taxon>
    </lineage>
</organism>
<dbReference type="EMBL" id="JABSTQ010011455">
    <property type="protein sequence ID" value="KAG0411184.1"/>
    <property type="molecule type" value="Genomic_DNA"/>
</dbReference>
<dbReference type="Proteomes" id="UP000805193">
    <property type="component" value="Unassembled WGS sequence"/>
</dbReference>
<keyword evidence="2" id="KW-1185">Reference proteome</keyword>
<gene>
    <name evidence="1" type="ORF">HPB47_011688</name>
</gene>
<protein>
    <submittedName>
        <fullName evidence="1">Uncharacterized protein</fullName>
    </submittedName>
</protein>
<evidence type="ECO:0000313" key="1">
    <source>
        <dbReference type="EMBL" id="KAG0411184.1"/>
    </source>
</evidence>
<accession>A0AC60NVL2</accession>
<evidence type="ECO:0000313" key="2">
    <source>
        <dbReference type="Proteomes" id="UP000805193"/>
    </source>
</evidence>
<name>A0AC60NVL2_IXOPE</name>